<protein>
    <submittedName>
        <fullName evidence="1">PAS domain-containing protein</fullName>
    </submittedName>
</protein>
<accession>A0A4R6WQI3</accession>
<comment type="caution">
    <text evidence="1">The sequence shown here is derived from an EMBL/GenBank/DDBJ whole genome shotgun (WGS) entry which is preliminary data.</text>
</comment>
<dbReference type="RefSeq" id="WP_166645089.1">
    <property type="nucleotide sequence ID" value="NZ_SNYW01000008.1"/>
</dbReference>
<evidence type="ECO:0000313" key="1">
    <source>
        <dbReference type="EMBL" id="TDQ82026.1"/>
    </source>
</evidence>
<name>A0A4R6WQI3_9PROT</name>
<evidence type="ECO:0000313" key="2">
    <source>
        <dbReference type="Proteomes" id="UP000295783"/>
    </source>
</evidence>
<gene>
    <name evidence="1" type="ORF">A8950_1846</name>
</gene>
<proteinExistence type="predicted"/>
<dbReference type="EMBL" id="SNYW01000008">
    <property type="protein sequence ID" value="TDQ82026.1"/>
    <property type="molecule type" value="Genomic_DNA"/>
</dbReference>
<keyword evidence="2" id="KW-1185">Reference proteome</keyword>
<organism evidence="1 2">
    <name type="scientific">Dongia mobilis</name>
    <dbReference type="NCBI Taxonomy" id="578943"/>
    <lineage>
        <taxon>Bacteria</taxon>
        <taxon>Pseudomonadati</taxon>
        <taxon>Pseudomonadota</taxon>
        <taxon>Alphaproteobacteria</taxon>
        <taxon>Rhodospirillales</taxon>
        <taxon>Dongiaceae</taxon>
        <taxon>Dongia</taxon>
    </lineage>
</organism>
<dbReference type="AlphaFoldDB" id="A0A4R6WQI3"/>
<dbReference type="Pfam" id="PF07310">
    <property type="entry name" value="PAS_5"/>
    <property type="match status" value="1"/>
</dbReference>
<sequence>MRTGAVPAVILHPRLRALYLYWRGLVVEGRLPRRRDIDAIALGPLLPHINLLDVGATPDELRYRLAGGAICQAFGFEPRGLTRAEIRQRHVAPAAHADFDETSRQTHDVAARRIVAYTHDRMTSYDRQFIAYARLMLPLSEDGIHATGVLGCILTSADRDPFWNDFVELHHELPLAELGIPDPGAA</sequence>
<dbReference type="InterPro" id="IPR009922">
    <property type="entry name" value="DUF1457"/>
</dbReference>
<reference evidence="1 2" key="1">
    <citation type="submission" date="2019-03" db="EMBL/GenBank/DDBJ databases">
        <title>Genomic Encyclopedia of Type Strains, Phase III (KMG-III): the genomes of soil and plant-associated and newly described type strains.</title>
        <authorList>
            <person name="Whitman W."/>
        </authorList>
    </citation>
    <scope>NUCLEOTIDE SEQUENCE [LARGE SCALE GENOMIC DNA]</scope>
    <source>
        <strain evidence="1 2">CGMCC 1.7660</strain>
    </source>
</reference>
<dbReference type="Proteomes" id="UP000295783">
    <property type="component" value="Unassembled WGS sequence"/>
</dbReference>